<dbReference type="InterPro" id="IPR003959">
    <property type="entry name" value="ATPase_AAA_core"/>
</dbReference>
<keyword evidence="5" id="KW-1185">Reference proteome</keyword>
<evidence type="ECO:0000256" key="1">
    <source>
        <dbReference type="ARBA" id="ARBA00022741"/>
    </source>
</evidence>
<gene>
    <name evidence="4" type="ORF">ENUP19_0353G0008</name>
</gene>
<evidence type="ECO:0000313" key="4">
    <source>
        <dbReference type="EMBL" id="GAB1227720.1"/>
    </source>
</evidence>
<dbReference type="PANTHER" id="PTHR23077:SF171">
    <property type="entry name" value="NUCLEAR VALOSIN-CONTAINING PROTEIN-LIKE"/>
    <property type="match status" value="1"/>
</dbReference>
<feature type="domain" description="AAA+ ATPase" evidence="3">
    <location>
        <begin position="492"/>
        <end position="621"/>
    </location>
</feature>
<protein>
    <recommendedName>
        <fullName evidence="3">AAA+ ATPase domain-containing protein</fullName>
    </recommendedName>
</protein>
<sequence length="712" mass="81145">MKKLVNENIIVYTKDIDTNKITFPKEGIYRVGMYLLSTESFCLPFYWNGSRNEADFIEFPYFCFGINVNKKMTSSLYELEKPPISITELTLSCLSDEQFERVKRLTNKLRKDLLNFPCLFRQNDLVSICGEPFHVNSIDQSQINNFDTFYICDSHTTLSVLFQHELELQVMIDSSLNTSVGLSSLFYKNSRYVQLCTKQPSVFEIEPLNISSSIILISPLIASYFKLTHLSKISVLFINIPNTVLPWVYISSQICVGSFFQRSVPIFNSLPIYINSIPVVLTSSQPGFISKTTRFIVDTGYSFKSTFSSLKPLLPSVIKLNDSIHLISKNNLQLFHYAIDHQLPLSLSLSGTVSFCLDVFSILFRLSIFPFHFNLYNYNVISLESITSPLLTKQFIEIKKEPTIVMFISTNKATDSVISTTQRFIEDCERFHLPIISLFYPSVEFVINTIQIKENKQSHTIFHEKKIFGYIEQRKKLEEVILSMSHPIQPLKPSGILLYGPSGCGKTTLVEDFCYHHSWLSIKIIRGSELLSKYVGESERNVRELFDETVDLIVFDDFDSLGHRRDGEKTDSVVNTLLTMLDGVAERKTAVVALSNRPDLIDPALLRGGRLGDWIYLGLPSDSDKDEVLSTMCSMTWSNFSLNTKDWTMGDIVSCLQKISGIILQTQDTEKKINILKKAIETFKASGPMMDFSPFKQFLINTSSVGRDMVLI</sequence>
<proteinExistence type="predicted"/>
<dbReference type="Proteomes" id="UP001628156">
    <property type="component" value="Unassembled WGS sequence"/>
</dbReference>
<accession>A0ABQ0DXZ2</accession>
<dbReference type="InterPro" id="IPR050168">
    <property type="entry name" value="AAA_ATPase_domain"/>
</dbReference>
<dbReference type="Pfam" id="PF00004">
    <property type="entry name" value="AAA"/>
    <property type="match status" value="1"/>
</dbReference>
<name>A0ABQ0DXZ2_9EUKA</name>
<organism evidence="4 5">
    <name type="scientific">Entamoeba nuttalli</name>
    <dbReference type="NCBI Taxonomy" id="412467"/>
    <lineage>
        <taxon>Eukaryota</taxon>
        <taxon>Amoebozoa</taxon>
        <taxon>Evosea</taxon>
        <taxon>Archamoebae</taxon>
        <taxon>Mastigamoebida</taxon>
        <taxon>Entamoebidae</taxon>
        <taxon>Entamoeba</taxon>
    </lineage>
</organism>
<keyword evidence="1" id="KW-0547">Nucleotide-binding</keyword>
<dbReference type="SUPFAM" id="SSF52540">
    <property type="entry name" value="P-loop containing nucleoside triphosphate hydrolases"/>
    <property type="match status" value="1"/>
</dbReference>
<dbReference type="Gene3D" id="1.10.8.60">
    <property type="match status" value="1"/>
</dbReference>
<dbReference type="InterPro" id="IPR003593">
    <property type="entry name" value="AAA+_ATPase"/>
</dbReference>
<evidence type="ECO:0000313" key="5">
    <source>
        <dbReference type="Proteomes" id="UP001628156"/>
    </source>
</evidence>
<evidence type="ECO:0000256" key="2">
    <source>
        <dbReference type="ARBA" id="ARBA00022840"/>
    </source>
</evidence>
<dbReference type="SMART" id="SM00382">
    <property type="entry name" value="AAA"/>
    <property type="match status" value="1"/>
</dbReference>
<keyword evidence="2" id="KW-0067">ATP-binding</keyword>
<evidence type="ECO:0000259" key="3">
    <source>
        <dbReference type="SMART" id="SM00382"/>
    </source>
</evidence>
<comment type="caution">
    <text evidence="4">The sequence shown here is derived from an EMBL/GenBank/DDBJ whole genome shotgun (WGS) entry which is preliminary data.</text>
</comment>
<dbReference type="PANTHER" id="PTHR23077">
    <property type="entry name" value="AAA-FAMILY ATPASE"/>
    <property type="match status" value="1"/>
</dbReference>
<dbReference type="Gene3D" id="3.40.50.300">
    <property type="entry name" value="P-loop containing nucleotide triphosphate hydrolases"/>
    <property type="match status" value="1"/>
</dbReference>
<dbReference type="EMBL" id="BAAFRS010000353">
    <property type="protein sequence ID" value="GAB1227720.1"/>
    <property type="molecule type" value="Genomic_DNA"/>
</dbReference>
<reference evidence="4 5" key="1">
    <citation type="journal article" date="2019" name="PLoS Negl. Trop. Dis.">
        <title>Whole genome sequencing of Entamoeba nuttalli reveals mammalian host-related molecular signatures and a novel octapeptide-repeat surface protein.</title>
        <authorList>
            <person name="Tanaka M."/>
            <person name="Makiuchi T."/>
            <person name="Komiyama T."/>
            <person name="Shiina T."/>
            <person name="Osaki K."/>
            <person name="Tachibana H."/>
        </authorList>
    </citation>
    <scope>NUCLEOTIDE SEQUENCE [LARGE SCALE GENOMIC DNA]</scope>
    <source>
        <strain evidence="4 5">P19-061405</strain>
    </source>
</reference>
<dbReference type="InterPro" id="IPR027417">
    <property type="entry name" value="P-loop_NTPase"/>
</dbReference>